<dbReference type="InterPro" id="IPR027417">
    <property type="entry name" value="P-loop_NTPase"/>
</dbReference>
<dbReference type="GO" id="GO:0006355">
    <property type="term" value="P:regulation of DNA-templated transcription"/>
    <property type="evidence" value="ECO:0007669"/>
    <property type="project" value="InterPro"/>
</dbReference>
<keyword evidence="4" id="KW-0238">DNA-binding</keyword>
<dbReference type="PROSITE" id="PS00676">
    <property type="entry name" value="SIGMA54_INTERACT_2"/>
    <property type="match status" value="1"/>
</dbReference>
<dbReference type="InterPro" id="IPR003593">
    <property type="entry name" value="AAA+_ATPase"/>
</dbReference>
<dbReference type="Pfam" id="PF25601">
    <property type="entry name" value="AAA_lid_14"/>
    <property type="match status" value="1"/>
</dbReference>
<reference evidence="10 11" key="1">
    <citation type="submission" date="2017-05" db="EMBL/GenBank/DDBJ databases">
        <title>Thiocyanate degradation by Thiohalobacter thiocyanaticus FOKN1.</title>
        <authorList>
            <person name="Oshiki M."/>
            <person name="Fukushima T."/>
            <person name="Kawano S."/>
            <person name="Nakagawa J."/>
        </authorList>
    </citation>
    <scope>NUCLEOTIDE SEQUENCE [LARGE SCALE GENOMIC DNA]</scope>
    <source>
        <strain evidence="10 11">FOKN1</strain>
    </source>
</reference>
<evidence type="ECO:0000256" key="1">
    <source>
        <dbReference type="ARBA" id="ARBA00022741"/>
    </source>
</evidence>
<dbReference type="InterPro" id="IPR058031">
    <property type="entry name" value="AAA_lid_NorR"/>
</dbReference>
<keyword evidence="5" id="KW-0804">Transcription</keyword>
<dbReference type="GO" id="GO:0005524">
    <property type="term" value="F:ATP binding"/>
    <property type="evidence" value="ECO:0007669"/>
    <property type="project" value="UniProtKB-KW"/>
</dbReference>
<evidence type="ECO:0000259" key="7">
    <source>
        <dbReference type="PROSITE" id="PS50045"/>
    </source>
</evidence>
<organism evidence="10 11">
    <name type="scientific">Thiohalobacter thiocyanaticus</name>
    <dbReference type="NCBI Taxonomy" id="585455"/>
    <lineage>
        <taxon>Bacteria</taxon>
        <taxon>Pseudomonadati</taxon>
        <taxon>Pseudomonadota</taxon>
        <taxon>Gammaproteobacteria</taxon>
        <taxon>Thiohalobacterales</taxon>
        <taxon>Thiohalobacteraceae</taxon>
        <taxon>Thiohalobacter</taxon>
    </lineage>
</organism>
<dbReference type="Gene3D" id="3.40.50.300">
    <property type="entry name" value="P-loop containing nucleotide triphosphate hydrolases"/>
    <property type="match status" value="1"/>
</dbReference>
<proteinExistence type="predicted"/>
<keyword evidence="11" id="KW-1185">Reference proteome</keyword>
<dbReference type="PROSITE" id="PS00675">
    <property type="entry name" value="SIGMA54_INTERACT_1"/>
    <property type="match status" value="1"/>
</dbReference>
<dbReference type="InterPro" id="IPR000700">
    <property type="entry name" value="PAS-assoc_C"/>
</dbReference>
<dbReference type="SMART" id="SM00086">
    <property type="entry name" value="PAC"/>
    <property type="match status" value="2"/>
</dbReference>
<dbReference type="AlphaFoldDB" id="A0A1Z4VQ33"/>
<dbReference type="NCBIfam" id="TIGR00229">
    <property type="entry name" value="sensory_box"/>
    <property type="match status" value="2"/>
</dbReference>
<dbReference type="Gene3D" id="1.10.8.60">
    <property type="match status" value="1"/>
</dbReference>
<evidence type="ECO:0000256" key="6">
    <source>
        <dbReference type="SAM" id="Coils"/>
    </source>
</evidence>
<dbReference type="InterPro" id="IPR002078">
    <property type="entry name" value="Sigma_54_int"/>
</dbReference>
<dbReference type="PANTHER" id="PTHR32071">
    <property type="entry name" value="TRANSCRIPTIONAL REGULATORY PROTEIN"/>
    <property type="match status" value="1"/>
</dbReference>
<dbReference type="InterPro" id="IPR025944">
    <property type="entry name" value="Sigma_54_int_dom_CS"/>
</dbReference>
<dbReference type="FunFam" id="3.40.50.300:FF:000006">
    <property type="entry name" value="DNA-binding transcriptional regulator NtrC"/>
    <property type="match status" value="1"/>
</dbReference>
<keyword evidence="6" id="KW-0175">Coiled coil</keyword>
<evidence type="ECO:0000313" key="10">
    <source>
        <dbReference type="EMBL" id="BAZ93334.1"/>
    </source>
</evidence>
<feature type="domain" description="PAC" evidence="9">
    <location>
        <begin position="223"/>
        <end position="275"/>
    </location>
</feature>
<name>A0A1Z4VQ33_9GAMM</name>
<keyword evidence="1" id="KW-0547">Nucleotide-binding</keyword>
<dbReference type="Proteomes" id="UP000218765">
    <property type="component" value="Chromosome"/>
</dbReference>
<evidence type="ECO:0000256" key="4">
    <source>
        <dbReference type="ARBA" id="ARBA00023125"/>
    </source>
</evidence>
<feature type="domain" description="Sigma-54 factor interaction" evidence="7">
    <location>
        <begin position="307"/>
        <end position="536"/>
    </location>
</feature>
<dbReference type="PROSITE" id="PS00688">
    <property type="entry name" value="SIGMA54_INTERACT_3"/>
    <property type="match status" value="1"/>
</dbReference>
<dbReference type="SUPFAM" id="SSF52540">
    <property type="entry name" value="P-loop containing nucleoside triphosphate hydrolases"/>
    <property type="match status" value="1"/>
</dbReference>
<evidence type="ECO:0000259" key="9">
    <source>
        <dbReference type="PROSITE" id="PS50113"/>
    </source>
</evidence>
<evidence type="ECO:0000256" key="5">
    <source>
        <dbReference type="ARBA" id="ARBA00023163"/>
    </source>
</evidence>
<evidence type="ECO:0000256" key="2">
    <source>
        <dbReference type="ARBA" id="ARBA00022840"/>
    </source>
</evidence>
<keyword evidence="3" id="KW-0805">Transcription regulation</keyword>
<dbReference type="KEGG" id="ttc:FOKN1_0934"/>
<evidence type="ECO:0000259" key="8">
    <source>
        <dbReference type="PROSITE" id="PS50112"/>
    </source>
</evidence>
<dbReference type="SMART" id="SM00382">
    <property type="entry name" value="AAA"/>
    <property type="match status" value="1"/>
</dbReference>
<dbReference type="PROSITE" id="PS50112">
    <property type="entry name" value="PAS"/>
    <property type="match status" value="2"/>
</dbReference>
<evidence type="ECO:0000313" key="11">
    <source>
        <dbReference type="Proteomes" id="UP000218765"/>
    </source>
</evidence>
<dbReference type="Gene3D" id="1.10.10.60">
    <property type="entry name" value="Homeodomain-like"/>
    <property type="match status" value="1"/>
</dbReference>
<gene>
    <name evidence="10" type="ORF">FOKN1_0934</name>
</gene>
<dbReference type="CDD" id="cd00130">
    <property type="entry name" value="PAS"/>
    <property type="match status" value="2"/>
</dbReference>
<dbReference type="InterPro" id="IPR035965">
    <property type="entry name" value="PAS-like_dom_sf"/>
</dbReference>
<dbReference type="PANTHER" id="PTHR32071:SF117">
    <property type="entry name" value="PTS-DEPENDENT DIHYDROXYACETONE KINASE OPERON REGULATORY PROTEIN-RELATED"/>
    <property type="match status" value="1"/>
</dbReference>
<dbReference type="PROSITE" id="PS50113">
    <property type="entry name" value="PAC"/>
    <property type="match status" value="1"/>
</dbReference>
<dbReference type="CDD" id="cd00009">
    <property type="entry name" value="AAA"/>
    <property type="match status" value="1"/>
</dbReference>
<dbReference type="Gene3D" id="3.30.450.20">
    <property type="entry name" value="PAS domain"/>
    <property type="match status" value="2"/>
</dbReference>
<feature type="domain" description="PAS" evidence="8">
    <location>
        <begin position="145"/>
        <end position="197"/>
    </location>
</feature>
<accession>A0A1Z4VQ33</accession>
<keyword evidence="2" id="KW-0067">ATP-binding</keyword>
<feature type="coiled-coil region" evidence="6">
    <location>
        <begin position="266"/>
        <end position="297"/>
    </location>
</feature>
<dbReference type="EMBL" id="AP018052">
    <property type="protein sequence ID" value="BAZ93334.1"/>
    <property type="molecule type" value="Genomic_DNA"/>
</dbReference>
<dbReference type="InterPro" id="IPR001610">
    <property type="entry name" value="PAC"/>
</dbReference>
<dbReference type="Pfam" id="PF00158">
    <property type="entry name" value="Sigma54_activat"/>
    <property type="match status" value="1"/>
</dbReference>
<dbReference type="SMART" id="SM00091">
    <property type="entry name" value="PAS"/>
    <property type="match status" value="2"/>
</dbReference>
<evidence type="ECO:0000256" key="3">
    <source>
        <dbReference type="ARBA" id="ARBA00023015"/>
    </source>
</evidence>
<protein>
    <submittedName>
        <fullName evidence="10">Transcriptional regulator</fullName>
    </submittedName>
</protein>
<dbReference type="InterPro" id="IPR025943">
    <property type="entry name" value="Sigma_54_int_dom_ATP-bd_2"/>
</dbReference>
<dbReference type="InterPro" id="IPR000014">
    <property type="entry name" value="PAS"/>
</dbReference>
<dbReference type="PROSITE" id="PS50045">
    <property type="entry name" value="SIGMA54_INTERACT_4"/>
    <property type="match status" value="1"/>
</dbReference>
<dbReference type="GO" id="GO:0003677">
    <property type="term" value="F:DNA binding"/>
    <property type="evidence" value="ECO:0007669"/>
    <property type="project" value="UniProtKB-KW"/>
</dbReference>
<dbReference type="Pfam" id="PF13426">
    <property type="entry name" value="PAS_9"/>
    <property type="match status" value="2"/>
</dbReference>
<dbReference type="SUPFAM" id="SSF55785">
    <property type="entry name" value="PYP-like sensor domain (PAS domain)"/>
    <property type="match status" value="2"/>
</dbReference>
<dbReference type="RefSeq" id="WP_197702996.1">
    <property type="nucleotide sequence ID" value="NZ_AP018052.1"/>
</dbReference>
<dbReference type="InterPro" id="IPR025662">
    <property type="entry name" value="Sigma_54_int_dom_ATP-bd_1"/>
</dbReference>
<sequence length="628" mass="71464">MHTPTESVLDHLSEAILVIDPGHDRIVRANSQTHDLLGYSQEELSDLRPSRLFMPDLAEMIAFTQAVLHRGHSWTNELHVRTRHDELVRLEISASLMQATDTELLICILRDHDRQERLRRVNEANSLHREGLERWKSIELVFSEFERQNQLILNAAGEGIYGVDTEGRTTFANPAAERMLGWKAEDMIGRNIHTLIHHSHADGCCYPAHECHIFAAFRDGKVRHVDNEVFWRKDGKAIPVEYTSTPIMEEGRIVGAVVIFRDISERRQAEERLRAALDQVQQLKRKLELENAYLQEEYLAEHNYKEIVGRSPAIHKVIRQIELVAPTDAAVLITGESGTGKELVARAIHDSSDRHDRPMIRVNCASIPRELFESEFFGHIKGAFTGAMNDRAGRFELADGGTLFLDEVGEIPLELQGKLLRVLQEQQFERVGESVTRRVDVRIIAATNRDLQREVAEKRFREDLYFRLNVFPIESIALRQRAEDIPLLAAHFLRLAAQKFGKPEVQLTHGDIERLQAYHWPGNIRELVNVIERAVILAHEGRLHLDINTGETAAQAAPARPNGVGRVRTRDELRQQELENIIAALRHCNGKVFGRGGAAELLEIKPTTLASRIKSLGINRHRFVVRQG</sequence>
<feature type="domain" description="PAS" evidence="8">
    <location>
        <begin position="1"/>
        <end position="44"/>
    </location>
</feature>